<evidence type="ECO:0000256" key="1">
    <source>
        <dbReference type="ARBA" id="ARBA00001924"/>
    </source>
</evidence>
<gene>
    <name evidence="16" type="ORF">AFUS01_LOCUS9604</name>
</gene>
<evidence type="ECO:0000256" key="9">
    <source>
        <dbReference type="ARBA" id="ARBA00023002"/>
    </source>
</evidence>
<dbReference type="Proteomes" id="UP000708208">
    <property type="component" value="Unassembled WGS sequence"/>
</dbReference>
<dbReference type="GO" id="GO:0005506">
    <property type="term" value="F:iron ion binding"/>
    <property type="evidence" value="ECO:0007669"/>
    <property type="project" value="InterPro"/>
</dbReference>
<dbReference type="PIRSF" id="PIRSF000127">
    <property type="entry name" value="Xanthine_DH"/>
    <property type="match status" value="1"/>
</dbReference>
<keyword evidence="17" id="KW-1185">Reference proteome</keyword>
<keyword evidence="11" id="KW-0411">Iron-sulfur</keyword>
<keyword evidence="7" id="KW-0479">Metal-binding</keyword>
<evidence type="ECO:0000256" key="13">
    <source>
        <dbReference type="ARBA" id="ARBA00034078"/>
    </source>
</evidence>
<dbReference type="FunFam" id="3.30.390.50:FF:000003">
    <property type="entry name" value="Aldehyde oxidase1"/>
    <property type="match status" value="1"/>
</dbReference>
<dbReference type="Pfam" id="PF00941">
    <property type="entry name" value="FAD_binding_5"/>
    <property type="match status" value="1"/>
</dbReference>
<dbReference type="InterPro" id="IPR016166">
    <property type="entry name" value="FAD-bd_PCMH"/>
</dbReference>
<dbReference type="InterPro" id="IPR016208">
    <property type="entry name" value="Ald_Oxase/xanthine_DH-like"/>
</dbReference>
<dbReference type="Pfam" id="PF03450">
    <property type="entry name" value="CO_deh_flav_C"/>
    <property type="match status" value="1"/>
</dbReference>
<protein>
    <recommendedName>
        <fullName evidence="18">Aldehyde oxidase</fullName>
    </recommendedName>
</protein>
<dbReference type="InterPro" id="IPR001041">
    <property type="entry name" value="2Fe-2S_ferredoxin-type"/>
</dbReference>
<dbReference type="PROSITE" id="PS51387">
    <property type="entry name" value="FAD_PCMH"/>
    <property type="match status" value="1"/>
</dbReference>
<keyword evidence="8" id="KW-0274">FAD</keyword>
<evidence type="ECO:0000259" key="14">
    <source>
        <dbReference type="PROSITE" id="PS51085"/>
    </source>
</evidence>
<comment type="caution">
    <text evidence="16">The sequence shown here is derived from an EMBL/GenBank/DDBJ whole genome shotgun (WGS) entry which is preliminary data.</text>
</comment>
<accession>A0A8J2JJZ6</accession>
<evidence type="ECO:0000256" key="8">
    <source>
        <dbReference type="ARBA" id="ARBA00022827"/>
    </source>
</evidence>
<evidence type="ECO:0000256" key="4">
    <source>
        <dbReference type="ARBA" id="ARBA00022505"/>
    </source>
</evidence>
<dbReference type="Pfam" id="PF02738">
    <property type="entry name" value="MoCoBD_1"/>
    <property type="match status" value="1"/>
</dbReference>
<evidence type="ECO:0000256" key="10">
    <source>
        <dbReference type="ARBA" id="ARBA00023004"/>
    </source>
</evidence>
<keyword evidence="4" id="KW-0500">Molybdenum</keyword>
<dbReference type="OrthoDB" id="8300278at2759"/>
<sequence>MAPLLNKVKPHSELTGNDSISFLINGKQYTVKPTDGRLNPESRLVDYIRDEAKLKGTKWTCREGGCGACVVTARTKDPQTGQELVRAVNSCLTPVYACDGWDISTVEDLGNRRDGFHPIQKRLAQFGGTQCGFCTAGMVMNMYSLAMSNKNLKSQDVERSFDGSICRCTGYRPIFDAFKSFADDADPEIKKRCGDIEDCGKCPGKSSGGCCSGPAANLPSANLDLSLPTGEKWNKITDLKTTFEVLENHAKNNVKYRIVAGNTGTGVFKFDGPYDAYVEVNNVPDLSVLSVNKSEAVLGGAVTLTKAIDFLENLGNTEGFKYAGGMGHHLRRVANTPIRNFGTIAGNIMMKHDHHDFPSDVFLILETVGAKVYVASSPTDISSYTLLDFLNVDTKGKLIVYFTIPKRTGNYVYRSFKITKRHQNAHAYVNAAFLIKVDPAVDFKITEKPSICFGGINPKFVHATRTEESLTGADLADPNALKQAIRTLDEEVEPDHHLPDATPQYRKQLTKSLLYKVILGILGEKADENLRSGAIDLPRKPNSGKQIYDTDEDFADSPLYKPVAKLEALIQCSGEAEYVNDIPKQTDELAGVFVLATVANAEILNIDASDALKVPGVVTFITAKDIPGRNSFYDGFMLNGREEVFVETDIKASGQALGLVVAESRDIAIAAAKLVKAEYKDKKKPILKIKEAIEKAKAEGTFETAVMYPSFMTVKSPDVPNTASEHKIKGELNIGGQAHFYMENIVALVIPQDDGLMVHVTTQWMDHVQMMIAKALNIPNNSIDIKVKRCGGAFGGKANRSTQVAVAAALASHITRKPVRIVLDMEHGFEMMGKRLPYYAEYEVGFDQTGKIDALQAKVVCDTGIYDLDATSLFAVAFMQNCYHARGWNIRPGRATTNTHLNTYCRAPGTTQGIAIIENIMEHIADVLQKDALEIRQANFLKPGDPLLPAHGKQHEGDVFEGVNLIPTIIEELKRNANYEERKRFVEDFNKSNRWMKRGLALVPMRYLQAYHGMKYASFVAIHNQDGTVSISHGGIEFGQGINTKVAQAAAHTLGIPLSKVAVKASNNLIAANTSVTAAGVTSELASYATIRACEQILERMAPIKKGLEDPSWEELVQKCNQGGIDLRGTYQYSANDVDVKPYDIYGVNLTEVEVDILTGEFKIVRLDLIEDAGKSLSPEIDIGQIEGSLVMGLGLWSEERLIFDPETGRLLTRNTWEYKVPFPKCIPEDMRIVIMRNGNNPFGVLRSKSTGEPALCVAVAVLFAIKNAIKAARKDAGNTEWFQLDGPVTPEDVVRLSLTDPVDHFQY</sequence>
<evidence type="ECO:0000313" key="16">
    <source>
        <dbReference type="EMBL" id="CAG7720322.1"/>
    </source>
</evidence>
<dbReference type="InterPro" id="IPR006058">
    <property type="entry name" value="2Fe2S_fd_BS"/>
</dbReference>
<dbReference type="PROSITE" id="PS00197">
    <property type="entry name" value="2FE2S_FER_1"/>
    <property type="match status" value="1"/>
</dbReference>
<dbReference type="Pfam" id="PF01799">
    <property type="entry name" value="Fer2_2"/>
    <property type="match status" value="1"/>
</dbReference>
<comment type="cofactor">
    <cofactor evidence="1">
        <name>Mo-molybdopterin</name>
        <dbReference type="ChEBI" id="CHEBI:71302"/>
    </cofactor>
</comment>
<dbReference type="CDD" id="cd00207">
    <property type="entry name" value="fer2"/>
    <property type="match status" value="1"/>
</dbReference>
<evidence type="ECO:0000259" key="15">
    <source>
        <dbReference type="PROSITE" id="PS51387"/>
    </source>
</evidence>
<evidence type="ECO:0000256" key="2">
    <source>
        <dbReference type="ARBA" id="ARBA00001974"/>
    </source>
</evidence>
<keyword evidence="10" id="KW-0408">Iron</keyword>
<dbReference type="FunFam" id="3.10.20.30:FF:000012">
    <property type="entry name" value="Xanthine dehydrogenase/oxidase"/>
    <property type="match status" value="1"/>
</dbReference>
<dbReference type="FunFam" id="3.30.465.10:FF:000013">
    <property type="entry name" value="Aldehyde oxidase"/>
    <property type="match status" value="1"/>
</dbReference>
<dbReference type="InterPro" id="IPR000674">
    <property type="entry name" value="Ald_Oxase/Xan_DH_a/b"/>
</dbReference>
<dbReference type="Pfam" id="PF01315">
    <property type="entry name" value="Ald_Xan_dh_C"/>
    <property type="match status" value="1"/>
</dbReference>
<dbReference type="PROSITE" id="PS51085">
    <property type="entry name" value="2FE2S_FER_2"/>
    <property type="match status" value="1"/>
</dbReference>
<organism evidence="16 17">
    <name type="scientific">Allacma fusca</name>
    <dbReference type="NCBI Taxonomy" id="39272"/>
    <lineage>
        <taxon>Eukaryota</taxon>
        <taxon>Metazoa</taxon>
        <taxon>Ecdysozoa</taxon>
        <taxon>Arthropoda</taxon>
        <taxon>Hexapoda</taxon>
        <taxon>Collembola</taxon>
        <taxon>Symphypleona</taxon>
        <taxon>Sminthuridae</taxon>
        <taxon>Allacma</taxon>
    </lineage>
</organism>
<dbReference type="GO" id="GO:0071949">
    <property type="term" value="F:FAD binding"/>
    <property type="evidence" value="ECO:0007669"/>
    <property type="project" value="InterPro"/>
</dbReference>
<dbReference type="PANTHER" id="PTHR11908">
    <property type="entry name" value="XANTHINE DEHYDROGENASE"/>
    <property type="match status" value="1"/>
</dbReference>
<evidence type="ECO:0008006" key="18">
    <source>
        <dbReference type="Google" id="ProtNLM"/>
    </source>
</evidence>
<keyword evidence="9" id="KW-0560">Oxidoreductase</keyword>
<dbReference type="InterPro" id="IPR002346">
    <property type="entry name" value="Mopterin_DH_FAD-bd"/>
</dbReference>
<dbReference type="GO" id="GO:0051537">
    <property type="term" value="F:2 iron, 2 sulfur cluster binding"/>
    <property type="evidence" value="ECO:0007669"/>
    <property type="project" value="UniProtKB-KW"/>
</dbReference>
<dbReference type="FunFam" id="3.30.365.10:FF:000001">
    <property type="entry name" value="Xanthine dehydrogenase oxidase"/>
    <property type="match status" value="1"/>
</dbReference>
<dbReference type="SMART" id="SM01092">
    <property type="entry name" value="CO_deh_flav_C"/>
    <property type="match status" value="1"/>
</dbReference>
<feature type="domain" description="2Fe-2S ferredoxin-type" evidence="14">
    <location>
        <begin position="18"/>
        <end position="109"/>
    </location>
</feature>
<proteinExistence type="inferred from homology"/>
<name>A0A8J2JJZ6_9HEXA</name>
<dbReference type="InterPro" id="IPR008274">
    <property type="entry name" value="AldOxase/xan_DH_MoCoBD1"/>
</dbReference>
<dbReference type="EMBL" id="CAJVCH010069564">
    <property type="protein sequence ID" value="CAG7720322.1"/>
    <property type="molecule type" value="Genomic_DNA"/>
</dbReference>
<feature type="domain" description="FAD-binding PCMH-type" evidence="15">
    <location>
        <begin position="226"/>
        <end position="409"/>
    </location>
</feature>
<keyword evidence="5" id="KW-0285">Flavoprotein</keyword>
<comment type="cofactor">
    <cofactor evidence="13">
        <name>[2Fe-2S] cluster</name>
        <dbReference type="ChEBI" id="CHEBI:190135"/>
    </cofactor>
</comment>
<dbReference type="GO" id="GO:0016491">
    <property type="term" value="F:oxidoreductase activity"/>
    <property type="evidence" value="ECO:0007669"/>
    <property type="project" value="UniProtKB-KW"/>
</dbReference>
<reference evidence="16" key="1">
    <citation type="submission" date="2021-06" db="EMBL/GenBank/DDBJ databases">
        <authorList>
            <person name="Hodson N. C."/>
            <person name="Mongue J. A."/>
            <person name="Jaron S. K."/>
        </authorList>
    </citation>
    <scope>NUCLEOTIDE SEQUENCE</scope>
</reference>
<evidence type="ECO:0000256" key="11">
    <source>
        <dbReference type="ARBA" id="ARBA00023014"/>
    </source>
</evidence>
<dbReference type="PANTHER" id="PTHR11908:SF132">
    <property type="entry name" value="ALDEHYDE OXIDASE 1-RELATED"/>
    <property type="match status" value="1"/>
</dbReference>
<dbReference type="FunFam" id="3.30.365.10:FF:000002">
    <property type="entry name" value="Xanthine dehydrogenase oxidase"/>
    <property type="match status" value="1"/>
</dbReference>
<dbReference type="InterPro" id="IPR005107">
    <property type="entry name" value="CO_DH_flav_C"/>
</dbReference>
<evidence type="ECO:0000313" key="17">
    <source>
        <dbReference type="Proteomes" id="UP000708208"/>
    </source>
</evidence>
<keyword evidence="6" id="KW-0001">2Fe-2S</keyword>
<comment type="similarity">
    <text evidence="3">Belongs to the xanthine dehydrogenase family.</text>
</comment>
<dbReference type="Pfam" id="PF20256">
    <property type="entry name" value="MoCoBD_2"/>
    <property type="match status" value="1"/>
</dbReference>
<evidence type="ECO:0000256" key="6">
    <source>
        <dbReference type="ARBA" id="ARBA00022714"/>
    </source>
</evidence>
<dbReference type="SMART" id="SM01008">
    <property type="entry name" value="Ald_Xan_dh_C"/>
    <property type="match status" value="1"/>
</dbReference>
<comment type="cofactor">
    <cofactor evidence="2">
        <name>FAD</name>
        <dbReference type="ChEBI" id="CHEBI:57692"/>
    </cofactor>
</comment>
<dbReference type="Pfam" id="PF00111">
    <property type="entry name" value="Fer2"/>
    <property type="match status" value="1"/>
</dbReference>
<keyword evidence="12" id="KW-0520">NAD</keyword>
<dbReference type="InterPro" id="IPR046867">
    <property type="entry name" value="AldOxase/xan_DH_MoCoBD2"/>
</dbReference>
<evidence type="ECO:0000256" key="5">
    <source>
        <dbReference type="ARBA" id="ARBA00022630"/>
    </source>
</evidence>
<dbReference type="InterPro" id="IPR002888">
    <property type="entry name" value="2Fe-2S-bd"/>
</dbReference>
<evidence type="ECO:0000256" key="12">
    <source>
        <dbReference type="ARBA" id="ARBA00023027"/>
    </source>
</evidence>
<evidence type="ECO:0000256" key="3">
    <source>
        <dbReference type="ARBA" id="ARBA00006849"/>
    </source>
</evidence>
<evidence type="ECO:0000256" key="7">
    <source>
        <dbReference type="ARBA" id="ARBA00022723"/>
    </source>
</evidence>